<keyword evidence="4" id="KW-0469">Meiosis</keyword>
<dbReference type="PANTHER" id="PTHR22663:SF21">
    <property type="entry name" value="E3 SUMO-PROTEIN LIGASE RNF212-RELATED"/>
    <property type="match status" value="1"/>
</dbReference>
<protein>
    <recommendedName>
        <fullName evidence="6">Probable E3 SUMO-protein ligase RNF212</fullName>
    </recommendedName>
    <alternativeName>
        <fullName evidence="8">Probable E3 SUMO-protein transferase RNF212</fullName>
    </alternativeName>
    <alternativeName>
        <fullName evidence="7">RING finger protein 212</fullName>
    </alternativeName>
</protein>
<dbReference type="GO" id="GO:0016925">
    <property type="term" value="P:protein sumoylation"/>
    <property type="evidence" value="ECO:0007669"/>
    <property type="project" value="TreeGrafter"/>
</dbReference>
<reference evidence="13" key="1">
    <citation type="submission" date="2025-08" db="UniProtKB">
        <authorList>
            <consortium name="RefSeq"/>
        </authorList>
    </citation>
    <scope>IDENTIFICATION</scope>
    <source>
        <tissue evidence="13">Muscle</tissue>
    </source>
</reference>
<dbReference type="RefSeq" id="XP_028348377.1">
    <property type="nucleotide sequence ID" value="XM_028492576.1"/>
</dbReference>
<dbReference type="InterPro" id="IPR042123">
    <property type="entry name" value="Zip3/RNF212-like"/>
</dbReference>
<evidence type="ECO:0000256" key="10">
    <source>
        <dbReference type="SAM" id="MobiDB-lite"/>
    </source>
</evidence>
<proteinExistence type="predicted"/>
<dbReference type="InterPro" id="IPR001841">
    <property type="entry name" value="Znf_RING"/>
</dbReference>
<dbReference type="PROSITE" id="PS50089">
    <property type="entry name" value="ZF_RING_2"/>
    <property type="match status" value="1"/>
</dbReference>
<keyword evidence="2 9" id="KW-0863">Zinc-finger</keyword>
<dbReference type="FunFam" id="3.30.40.10:FF:000839">
    <property type="entry name" value="Ring finger protein 212"/>
    <property type="match status" value="1"/>
</dbReference>
<name>A0A455BI16_PHYMC</name>
<evidence type="ECO:0000259" key="11">
    <source>
        <dbReference type="PROSITE" id="PS50089"/>
    </source>
</evidence>
<dbReference type="GeneID" id="102983364"/>
<evidence type="ECO:0000256" key="6">
    <source>
        <dbReference type="ARBA" id="ARBA00074434"/>
    </source>
</evidence>
<feature type="domain" description="RING-type" evidence="11">
    <location>
        <begin position="7"/>
        <end position="46"/>
    </location>
</feature>
<evidence type="ECO:0000256" key="9">
    <source>
        <dbReference type="PROSITE-ProRule" id="PRU00175"/>
    </source>
</evidence>
<dbReference type="KEGG" id="pcad:102983364"/>
<dbReference type="CTD" id="285498"/>
<keyword evidence="3" id="KW-0862">Zinc</keyword>
<evidence type="ECO:0000256" key="3">
    <source>
        <dbReference type="ARBA" id="ARBA00022833"/>
    </source>
</evidence>
<dbReference type="Pfam" id="PF14634">
    <property type="entry name" value="zf-RING_5"/>
    <property type="match status" value="1"/>
</dbReference>
<dbReference type="Proteomes" id="UP000248484">
    <property type="component" value="Chromosome 7"/>
</dbReference>
<evidence type="ECO:0000256" key="5">
    <source>
        <dbReference type="ARBA" id="ARBA00059057"/>
    </source>
</evidence>
<evidence type="ECO:0000313" key="13">
    <source>
        <dbReference type="RefSeq" id="XP_028348377.1"/>
    </source>
</evidence>
<evidence type="ECO:0000313" key="12">
    <source>
        <dbReference type="Proteomes" id="UP000248484"/>
    </source>
</evidence>
<feature type="region of interest" description="Disordered" evidence="10">
    <location>
        <begin position="274"/>
        <end position="302"/>
    </location>
</feature>
<dbReference type="AlphaFoldDB" id="A0A455BI16"/>
<gene>
    <name evidence="13" type="primary">RNF212</name>
</gene>
<keyword evidence="13" id="KW-0436">Ligase</keyword>
<organism evidence="12 13">
    <name type="scientific">Physeter macrocephalus</name>
    <name type="common">Sperm whale</name>
    <name type="synonym">Physeter catodon</name>
    <dbReference type="NCBI Taxonomy" id="9755"/>
    <lineage>
        <taxon>Eukaryota</taxon>
        <taxon>Metazoa</taxon>
        <taxon>Chordata</taxon>
        <taxon>Craniata</taxon>
        <taxon>Vertebrata</taxon>
        <taxon>Euteleostomi</taxon>
        <taxon>Mammalia</taxon>
        <taxon>Eutheria</taxon>
        <taxon>Laurasiatheria</taxon>
        <taxon>Artiodactyla</taxon>
        <taxon>Whippomorpha</taxon>
        <taxon>Cetacea</taxon>
        <taxon>Odontoceti</taxon>
        <taxon>Physeteridae</taxon>
        <taxon>Physeter</taxon>
    </lineage>
</organism>
<evidence type="ECO:0000256" key="1">
    <source>
        <dbReference type="ARBA" id="ARBA00022723"/>
    </source>
</evidence>
<dbReference type="OrthoDB" id="2535391at2759"/>
<dbReference type="CDD" id="cd16746">
    <property type="entry name" value="RING-HC_RNF212"/>
    <property type="match status" value="1"/>
</dbReference>
<comment type="function">
    <text evidence="5">SUMO E3 ligase that acts as a regulator of crossing-over during meiosis: required to couple chromosome synapsis to the formation of crossover-specific recombination complexes. Localizes to recombination sites and stabilizes meiosis-specific recombination factors, such as MutS-gamma complex proteins (MSH4 and MSH5) and TEX11. May mediate sumoylation of target proteins MSH4 and/or MSH5, leading to enhance their binding to recombination sites. Acts as a limiting factor for crossover designation and/or reinforcement and plays an antagonist role with CCNB1IP1/HEI10 in the regulation of meiotic recombination.</text>
</comment>
<evidence type="ECO:0000256" key="7">
    <source>
        <dbReference type="ARBA" id="ARBA00080634"/>
    </source>
</evidence>
<accession>A0A455BI16</accession>
<dbReference type="GO" id="GO:0007131">
    <property type="term" value="P:reciprocal meiotic recombination"/>
    <property type="evidence" value="ECO:0007669"/>
    <property type="project" value="InterPro"/>
</dbReference>
<feature type="compositionally biased region" description="Polar residues" evidence="10">
    <location>
        <begin position="133"/>
        <end position="144"/>
    </location>
</feature>
<dbReference type="PROSITE" id="PS00518">
    <property type="entry name" value="ZF_RING_1"/>
    <property type="match status" value="1"/>
</dbReference>
<evidence type="ECO:0000256" key="4">
    <source>
        <dbReference type="ARBA" id="ARBA00023254"/>
    </source>
</evidence>
<dbReference type="GO" id="GO:0016874">
    <property type="term" value="F:ligase activity"/>
    <property type="evidence" value="ECO:0007669"/>
    <property type="project" value="UniProtKB-KW"/>
</dbReference>
<dbReference type="PANTHER" id="PTHR22663">
    <property type="entry name" value="RING FINGER PROTEIN NARYA-RELATED"/>
    <property type="match status" value="1"/>
</dbReference>
<dbReference type="GO" id="GO:0000795">
    <property type="term" value="C:synaptonemal complex"/>
    <property type="evidence" value="ECO:0007669"/>
    <property type="project" value="InterPro"/>
</dbReference>
<evidence type="ECO:0000256" key="2">
    <source>
        <dbReference type="ARBA" id="ARBA00022771"/>
    </source>
</evidence>
<keyword evidence="12" id="KW-1185">Reference proteome</keyword>
<dbReference type="GO" id="GO:0019789">
    <property type="term" value="F:SUMO transferase activity"/>
    <property type="evidence" value="ECO:0007669"/>
    <property type="project" value="InterPro"/>
</dbReference>
<dbReference type="InParanoid" id="A0A455BI16"/>
<feature type="region of interest" description="Disordered" evidence="10">
    <location>
        <begin position="133"/>
        <end position="176"/>
    </location>
</feature>
<dbReference type="GO" id="GO:0007129">
    <property type="term" value="P:homologous chromosome pairing at meiosis"/>
    <property type="evidence" value="ECO:0007669"/>
    <property type="project" value="TreeGrafter"/>
</dbReference>
<keyword evidence="1" id="KW-0479">Metal-binding</keyword>
<dbReference type="InterPro" id="IPR017907">
    <property type="entry name" value="Znf_RING_CS"/>
</dbReference>
<evidence type="ECO:0000256" key="8">
    <source>
        <dbReference type="ARBA" id="ARBA00083473"/>
    </source>
</evidence>
<sequence length="323" mass="35097">MAGWVFCNRCFQPPQGTACFSLTNCGHVYCDVCLRKGKRDECLICKVPCRTVLLSKRTDSDIQALFMGIDGLCRKYARETSQVSEFQEKHRRRLLAFYGEKISQLEESLRKAALRMERLQSVRLSQQAAFSTIRNPAPTASTKPNGPLFLPPDSSASERVESMEVDLTPSPRRKREVAPGLARISLLSPPRDGRMGPLPLVLPTSILLGSWSVRPSGFPWFWRWRFPWALGCPVGVSVLSALVPGPVSPPCAPTVVLPCGVTVAALRVCAGRRAGTSQSGCSTGPGGGSSVRPGPPAAPGVTALRTETCRGPWFSGRTRKAPY</sequence>
<dbReference type="GO" id="GO:0008270">
    <property type="term" value="F:zinc ion binding"/>
    <property type="evidence" value="ECO:0007669"/>
    <property type="project" value="UniProtKB-KW"/>
</dbReference>